<accession>A0A3M6BU80</accession>
<name>A0A3M6BU80_PSEYM</name>
<gene>
    <name evidence="7" type="ORF">ALP13_04994</name>
</gene>
<dbReference type="InterPro" id="IPR011010">
    <property type="entry name" value="DNA_brk_join_enz"/>
</dbReference>
<organism evidence="7 8">
    <name type="scientific">Pseudomonas syringae pv. maculicola</name>
    <dbReference type="NCBI Taxonomy" id="59511"/>
    <lineage>
        <taxon>Bacteria</taxon>
        <taxon>Pseudomonadati</taxon>
        <taxon>Pseudomonadota</taxon>
        <taxon>Gammaproteobacteria</taxon>
        <taxon>Pseudomonadales</taxon>
        <taxon>Pseudomonadaceae</taxon>
        <taxon>Pseudomonas</taxon>
    </lineage>
</organism>
<reference evidence="7 8" key="1">
    <citation type="submission" date="2018-08" db="EMBL/GenBank/DDBJ databases">
        <title>Recombination of ecologically and evolutionarily significant loci maintains genetic cohesion in the Pseudomonas syringae species complex.</title>
        <authorList>
            <person name="Dillon M."/>
            <person name="Thakur S."/>
            <person name="Almeida R.N.D."/>
            <person name="Weir B.S."/>
            <person name="Guttman D.S."/>
        </authorList>
    </citation>
    <scope>NUCLEOTIDE SEQUENCE [LARGE SCALE GENOMIC DNA]</scope>
    <source>
        <strain evidence="7 8">ICMP 11281</strain>
    </source>
</reference>
<feature type="compositionally biased region" description="Basic and acidic residues" evidence="5">
    <location>
        <begin position="408"/>
        <end position="428"/>
    </location>
</feature>
<evidence type="ECO:0000256" key="1">
    <source>
        <dbReference type="ARBA" id="ARBA00004496"/>
    </source>
</evidence>
<evidence type="ECO:0000313" key="8">
    <source>
        <dbReference type="Proteomes" id="UP000271631"/>
    </source>
</evidence>
<evidence type="ECO:0000256" key="3">
    <source>
        <dbReference type="ARBA" id="ARBA00023125"/>
    </source>
</evidence>
<dbReference type="PROSITE" id="PS51898">
    <property type="entry name" value="TYR_RECOMBINASE"/>
    <property type="match status" value="1"/>
</dbReference>
<keyword evidence="3" id="KW-0238">DNA-binding</keyword>
<feature type="domain" description="Tyr recombinase" evidence="6">
    <location>
        <begin position="208"/>
        <end position="421"/>
    </location>
</feature>
<dbReference type="Proteomes" id="UP000271631">
    <property type="component" value="Unassembled WGS sequence"/>
</dbReference>
<dbReference type="InterPro" id="IPR013762">
    <property type="entry name" value="Integrase-like_cat_sf"/>
</dbReference>
<evidence type="ECO:0000256" key="2">
    <source>
        <dbReference type="ARBA" id="ARBA00022908"/>
    </source>
</evidence>
<dbReference type="GO" id="GO:0006310">
    <property type="term" value="P:DNA recombination"/>
    <property type="evidence" value="ECO:0007669"/>
    <property type="project" value="UniProtKB-KW"/>
</dbReference>
<dbReference type="AlphaFoldDB" id="A0A3M6BU80"/>
<dbReference type="Gene3D" id="1.10.150.130">
    <property type="match status" value="1"/>
</dbReference>
<keyword evidence="2" id="KW-0229">DNA integration</keyword>
<dbReference type="SUPFAM" id="SSF56349">
    <property type="entry name" value="DNA breaking-rejoining enzymes"/>
    <property type="match status" value="1"/>
</dbReference>
<comment type="caution">
    <text evidence="7">The sequence shown here is derived from an EMBL/GenBank/DDBJ whole genome shotgun (WGS) entry which is preliminary data.</text>
</comment>
<keyword evidence="4" id="KW-0233">DNA recombination</keyword>
<dbReference type="InterPro" id="IPR010998">
    <property type="entry name" value="Integrase_recombinase_N"/>
</dbReference>
<feature type="region of interest" description="Disordered" evidence="5">
    <location>
        <begin position="404"/>
        <end position="428"/>
    </location>
</feature>
<evidence type="ECO:0000256" key="5">
    <source>
        <dbReference type="SAM" id="MobiDB-lite"/>
    </source>
</evidence>
<dbReference type="PANTHER" id="PTHR30349:SF77">
    <property type="entry name" value="TYROSINE RECOMBINASE XERC"/>
    <property type="match status" value="1"/>
</dbReference>
<dbReference type="Gene3D" id="1.10.443.10">
    <property type="entry name" value="Intergrase catalytic core"/>
    <property type="match status" value="1"/>
</dbReference>
<sequence>MKMAFDPNPLFETFEAFLDQDFSSESSSINFVSDYIESFPVALCASAGYRAVRSFLRAYEGSEQTFNSYRTHVERLLLWALIVRHKSIFSLKRQDAEAYLAFCRNPPTNWIGSVTHGRFIANKDAETAVVYPVVPNPKWKPFSQKLSALNAQADAVQVYAASKGTMNQIFSVCSSFYEFLAEDNLVNLNPFRLVKNKRDFTGNLTGEAQNRALTPLQWDYVLETAESMASAEPLRHERTLFILATLFAMYLRISDLVGRSNWEPCMGDFRQDPEGNWWYHVIGKGNKPGKIAVRDEYVDRYLRRYRTFLGLPNLPAEKERTPLLTTLEGRAGLSGRQVRTLLQSVFDNALAKMKAEGREAYEMNSLRSASAHWLRHTSATFDAPFRKAKDLQLDLRHSNLSTTQDTYYHSHDQERMHSIKRLGMRERD</sequence>
<proteinExistence type="predicted"/>
<dbReference type="InterPro" id="IPR050090">
    <property type="entry name" value="Tyrosine_recombinase_XerCD"/>
</dbReference>
<evidence type="ECO:0000259" key="6">
    <source>
        <dbReference type="PROSITE" id="PS51898"/>
    </source>
</evidence>
<dbReference type="GO" id="GO:0003677">
    <property type="term" value="F:DNA binding"/>
    <property type="evidence" value="ECO:0007669"/>
    <property type="project" value="UniProtKB-KW"/>
</dbReference>
<dbReference type="GO" id="GO:0005737">
    <property type="term" value="C:cytoplasm"/>
    <property type="evidence" value="ECO:0007669"/>
    <property type="project" value="UniProtKB-SubCell"/>
</dbReference>
<dbReference type="EMBL" id="RBUQ01000222">
    <property type="protein sequence ID" value="RMV34504.1"/>
    <property type="molecule type" value="Genomic_DNA"/>
</dbReference>
<dbReference type="InterPro" id="IPR002104">
    <property type="entry name" value="Integrase_catalytic"/>
</dbReference>
<dbReference type="GO" id="GO:0015074">
    <property type="term" value="P:DNA integration"/>
    <property type="evidence" value="ECO:0007669"/>
    <property type="project" value="UniProtKB-KW"/>
</dbReference>
<protein>
    <submittedName>
        <fullName evidence="7">Site-specific recombinase, phage integrase protein</fullName>
    </submittedName>
</protein>
<evidence type="ECO:0000256" key="4">
    <source>
        <dbReference type="ARBA" id="ARBA00023172"/>
    </source>
</evidence>
<comment type="subcellular location">
    <subcellularLocation>
        <location evidence="1">Cytoplasm</location>
    </subcellularLocation>
</comment>
<evidence type="ECO:0000313" key="7">
    <source>
        <dbReference type="EMBL" id="RMV34504.1"/>
    </source>
</evidence>
<dbReference type="PANTHER" id="PTHR30349">
    <property type="entry name" value="PHAGE INTEGRASE-RELATED"/>
    <property type="match status" value="1"/>
</dbReference>